<name>A0A9D0Z8H0_9FIRM</name>
<gene>
    <name evidence="2" type="ORF">IAA67_05730</name>
</gene>
<dbReference type="Proteomes" id="UP000886874">
    <property type="component" value="Unassembled WGS sequence"/>
</dbReference>
<reference evidence="2" key="1">
    <citation type="submission" date="2020-10" db="EMBL/GenBank/DDBJ databases">
        <authorList>
            <person name="Gilroy R."/>
        </authorList>
    </citation>
    <scope>NUCLEOTIDE SEQUENCE</scope>
    <source>
        <strain evidence="2">ChiSjej2B20-13462</strain>
    </source>
</reference>
<dbReference type="SUPFAM" id="SSF53167">
    <property type="entry name" value="Purine and uridine phosphorylases"/>
    <property type="match status" value="1"/>
</dbReference>
<proteinExistence type="predicted"/>
<sequence length="266" mass="29306">MKPRLQQILAAETALCGISEDATLHEFGLAPETHYDVLVVAPGWKPHKIMTDFDVEITCTQEHSYLSGYEVKHRGRRIAWIQCSAGASSLIDELTICARLQFDKLVFVGAVGSLVPEIGLGALCTPSWSIAGTLANGYLLEDIRSYQPFGRVYPNDPAFVDRVRGLAEQRGYTLREAPVFCTDSIACEYAHLDFIKSFGVQLIEMESSSFYLLADLMEKPAVALLAVSDNSATGDPLLGRTEAQKQPYDHTRKQVIPQLILDIAAL</sequence>
<dbReference type="InterPro" id="IPR000845">
    <property type="entry name" value="Nucleoside_phosphorylase_d"/>
</dbReference>
<feature type="domain" description="Nucleoside phosphorylase" evidence="1">
    <location>
        <begin position="55"/>
        <end position="233"/>
    </location>
</feature>
<reference evidence="2" key="2">
    <citation type="journal article" date="2021" name="PeerJ">
        <title>Extensive microbial diversity within the chicken gut microbiome revealed by metagenomics and culture.</title>
        <authorList>
            <person name="Gilroy R."/>
            <person name="Ravi A."/>
            <person name="Getino M."/>
            <person name="Pursley I."/>
            <person name="Horton D.L."/>
            <person name="Alikhan N.F."/>
            <person name="Baker D."/>
            <person name="Gharbi K."/>
            <person name="Hall N."/>
            <person name="Watson M."/>
            <person name="Adriaenssens E.M."/>
            <person name="Foster-Nyarko E."/>
            <person name="Jarju S."/>
            <person name="Secka A."/>
            <person name="Antonio M."/>
            <person name="Oren A."/>
            <person name="Chaudhuri R.R."/>
            <person name="La Ragione R."/>
            <person name="Hildebrand F."/>
            <person name="Pallen M.J."/>
        </authorList>
    </citation>
    <scope>NUCLEOTIDE SEQUENCE</scope>
    <source>
        <strain evidence="2">ChiSjej2B20-13462</strain>
    </source>
</reference>
<dbReference type="GO" id="GO:0003824">
    <property type="term" value="F:catalytic activity"/>
    <property type="evidence" value="ECO:0007669"/>
    <property type="project" value="InterPro"/>
</dbReference>
<comment type="caution">
    <text evidence="2">The sequence shown here is derived from an EMBL/GenBank/DDBJ whole genome shotgun (WGS) entry which is preliminary data.</text>
</comment>
<evidence type="ECO:0000313" key="2">
    <source>
        <dbReference type="EMBL" id="HIQ69808.1"/>
    </source>
</evidence>
<evidence type="ECO:0000313" key="3">
    <source>
        <dbReference type="Proteomes" id="UP000886874"/>
    </source>
</evidence>
<accession>A0A9D0Z8H0</accession>
<protein>
    <recommendedName>
        <fullName evidence="1">Nucleoside phosphorylase domain-containing protein</fullName>
    </recommendedName>
</protein>
<dbReference type="AlphaFoldDB" id="A0A9D0Z8H0"/>
<organism evidence="2 3">
    <name type="scientific">Candidatus Avoscillospira stercorigallinarum</name>
    <dbReference type="NCBI Taxonomy" id="2840708"/>
    <lineage>
        <taxon>Bacteria</taxon>
        <taxon>Bacillati</taxon>
        <taxon>Bacillota</taxon>
        <taxon>Clostridia</taxon>
        <taxon>Eubacteriales</taxon>
        <taxon>Oscillospiraceae</taxon>
        <taxon>Oscillospiraceae incertae sedis</taxon>
        <taxon>Candidatus Avoscillospira</taxon>
    </lineage>
</organism>
<dbReference type="Pfam" id="PF01048">
    <property type="entry name" value="PNP_UDP_1"/>
    <property type="match status" value="1"/>
</dbReference>
<evidence type="ECO:0000259" key="1">
    <source>
        <dbReference type="Pfam" id="PF01048"/>
    </source>
</evidence>
<dbReference type="EMBL" id="DVFN01000087">
    <property type="protein sequence ID" value="HIQ69808.1"/>
    <property type="molecule type" value="Genomic_DNA"/>
</dbReference>
<dbReference type="Gene3D" id="3.40.50.1580">
    <property type="entry name" value="Nucleoside phosphorylase domain"/>
    <property type="match status" value="1"/>
</dbReference>
<dbReference type="GO" id="GO:0009116">
    <property type="term" value="P:nucleoside metabolic process"/>
    <property type="evidence" value="ECO:0007669"/>
    <property type="project" value="InterPro"/>
</dbReference>
<dbReference type="InterPro" id="IPR035994">
    <property type="entry name" value="Nucleoside_phosphorylase_sf"/>
</dbReference>